<keyword evidence="1" id="KW-0472">Membrane</keyword>
<feature type="domain" description="Double-GTPase 2" evidence="2">
    <location>
        <begin position="290"/>
        <end position="490"/>
    </location>
</feature>
<organism evidence="3 4">
    <name type="scientific">Nocardia jiangsuensis</name>
    <dbReference type="NCBI Taxonomy" id="1691563"/>
    <lineage>
        <taxon>Bacteria</taxon>
        <taxon>Bacillati</taxon>
        <taxon>Actinomycetota</taxon>
        <taxon>Actinomycetes</taxon>
        <taxon>Mycobacteriales</taxon>
        <taxon>Nocardiaceae</taxon>
        <taxon>Nocardia</taxon>
    </lineage>
</organism>
<gene>
    <name evidence="3" type="ORF">ACFO0B_29640</name>
</gene>
<dbReference type="Pfam" id="PF19993">
    <property type="entry name" value="DO-GTPase2"/>
    <property type="match status" value="1"/>
</dbReference>
<feature type="transmembrane region" description="Helical" evidence="1">
    <location>
        <begin position="171"/>
        <end position="194"/>
    </location>
</feature>
<proteinExistence type="predicted"/>
<feature type="transmembrane region" description="Helical" evidence="1">
    <location>
        <begin position="7"/>
        <end position="29"/>
    </location>
</feature>
<keyword evidence="1" id="KW-0812">Transmembrane</keyword>
<dbReference type="Proteomes" id="UP001595696">
    <property type="component" value="Unassembled WGS sequence"/>
</dbReference>
<keyword evidence="1" id="KW-1133">Transmembrane helix</keyword>
<dbReference type="EMBL" id="JBHSAX010000033">
    <property type="protein sequence ID" value="MFC3966170.1"/>
    <property type="molecule type" value="Genomic_DNA"/>
</dbReference>
<evidence type="ECO:0000313" key="3">
    <source>
        <dbReference type="EMBL" id="MFC3966170.1"/>
    </source>
</evidence>
<evidence type="ECO:0000256" key="1">
    <source>
        <dbReference type="SAM" id="Phobius"/>
    </source>
</evidence>
<accession>A0ABV8E1X4</accession>
<reference evidence="4" key="1">
    <citation type="journal article" date="2019" name="Int. J. Syst. Evol. Microbiol.">
        <title>The Global Catalogue of Microorganisms (GCM) 10K type strain sequencing project: providing services to taxonomists for standard genome sequencing and annotation.</title>
        <authorList>
            <consortium name="The Broad Institute Genomics Platform"/>
            <consortium name="The Broad Institute Genome Sequencing Center for Infectious Disease"/>
            <person name="Wu L."/>
            <person name="Ma J."/>
        </authorList>
    </citation>
    <scope>NUCLEOTIDE SEQUENCE [LARGE SCALE GENOMIC DNA]</scope>
    <source>
        <strain evidence="4">CGMCC 4.7330</strain>
    </source>
</reference>
<dbReference type="RefSeq" id="WP_378616653.1">
    <property type="nucleotide sequence ID" value="NZ_JBHSAX010000033.1"/>
</dbReference>
<dbReference type="InterPro" id="IPR045528">
    <property type="entry name" value="DO-GTPase2"/>
</dbReference>
<protein>
    <recommendedName>
        <fullName evidence="2">Double-GTPase 2 domain-containing protein</fullName>
    </recommendedName>
</protein>
<feature type="transmembrane region" description="Helical" evidence="1">
    <location>
        <begin position="147"/>
        <end position="165"/>
    </location>
</feature>
<evidence type="ECO:0000259" key="2">
    <source>
        <dbReference type="Pfam" id="PF19993"/>
    </source>
</evidence>
<sequence>MADGGEAAGAVIVGAIAVAAAVMVIWTALAATLEIFSYLVLVYYPLAALIGLLTGMACAATVIAQDLLAASTRTGRTLTPDDVAGAGTLFSDPPRGPARYFGWDRAWPRYLPFQAQRDIVDATRAATRFLTTQSARVQAECRSPARIVLYIVFGALPHAAFALSFVVFAAFLVAVCATFVLIGWLLQVLAIVLLRTTDAVIRRVFRLSTRCVTCYEVARLPSYRCVNCSNVHRDLRPSRLGVLWHRCECSAVLPTTIIRASSGALRKNIVCPYCDRTLPDGSGSRQTIQVPTFGAVGVGKTRLLFSAAIGLHEAYAPHSTRIGPLDGRSRAALDIARDVIGARKHTTKTAHGPSPVALAILVEPMRGRPVELHLLDAAGEHFTEKDGAAPLHYLHSAETLLFVIDPFSTDDMRAAIPDPAAAGLVVGDSGPEDSYSITVELLRSAGLDSTGRALGIVVSKVDDLRRLGFDPALDPDDQQAIEQWLVDRGLDNLVTRAGQDFGRVRYFLADSMGQSILDPCHPLHIVNWLAQQVSVDLLPAATVGARP</sequence>
<evidence type="ECO:0000313" key="4">
    <source>
        <dbReference type="Proteomes" id="UP001595696"/>
    </source>
</evidence>
<keyword evidence="4" id="KW-1185">Reference proteome</keyword>
<comment type="caution">
    <text evidence="3">The sequence shown here is derived from an EMBL/GenBank/DDBJ whole genome shotgun (WGS) entry which is preliminary data.</text>
</comment>
<feature type="transmembrane region" description="Helical" evidence="1">
    <location>
        <begin position="35"/>
        <end position="63"/>
    </location>
</feature>
<name>A0ABV8E1X4_9NOCA</name>